<sequence>METTGIESKVEERIDRRGALLLSAACHLLALILLALLTQAGDEEGPLTLEVGIADAFDLDTPAEFDTVELAKSLDVPLAETPPQSPELAPLALAEALLGAEDFNLGALAPAGLTEGGGGGDEAVSFFGLSGSGESFVFVIDCSSSMNEAGKFTQAKKELMRTLRGLLPHQRYLVVLFSDNAYPMDPMRPIAATPENIDQTSQWLYGLEPDGGTNPLPALLFALELKPSAIFFLSDGKFELYVVKQIKTKNDRGRRQTPIHAVSFYNRQTEGLMKRVARNSGGSYQFVTNGDRRN</sequence>
<proteinExistence type="predicted"/>
<feature type="transmembrane region" description="Helical" evidence="1">
    <location>
        <begin position="18"/>
        <end position="37"/>
    </location>
</feature>
<feature type="domain" description="VWFA" evidence="2">
    <location>
        <begin position="135"/>
        <end position="294"/>
    </location>
</feature>
<dbReference type="PROSITE" id="PS50234">
    <property type="entry name" value="VWFA"/>
    <property type="match status" value="1"/>
</dbReference>
<keyword evidence="4" id="KW-1185">Reference proteome</keyword>
<accession>A0A5C5ZTL6</accession>
<evidence type="ECO:0000256" key="1">
    <source>
        <dbReference type="SAM" id="Phobius"/>
    </source>
</evidence>
<organism evidence="3 4">
    <name type="scientific">Pseudobythopirellula maris</name>
    <dbReference type="NCBI Taxonomy" id="2527991"/>
    <lineage>
        <taxon>Bacteria</taxon>
        <taxon>Pseudomonadati</taxon>
        <taxon>Planctomycetota</taxon>
        <taxon>Planctomycetia</taxon>
        <taxon>Pirellulales</taxon>
        <taxon>Lacipirellulaceae</taxon>
        <taxon>Pseudobythopirellula</taxon>
    </lineage>
</organism>
<dbReference type="Pfam" id="PF13768">
    <property type="entry name" value="VWA_3"/>
    <property type="match status" value="1"/>
</dbReference>
<dbReference type="Proteomes" id="UP000315440">
    <property type="component" value="Unassembled WGS sequence"/>
</dbReference>
<reference evidence="3 4" key="1">
    <citation type="submission" date="2019-02" db="EMBL/GenBank/DDBJ databases">
        <title>Deep-cultivation of Planctomycetes and their phenomic and genomic characterization uncovers novel biology.</title>
        <authorList>
            <person name="Wiegand S."/>
            <person name="Jogler M."/>
            <person name="Boedeker C."/>
            <person name="Pinto D."/>
            <person name="Vollmers J."/>
            <person name="Rivas-Marin E."/>
            <person name="Kohn T."/>
            <person name="Peeters S.H."/>
            <person name="Heuer A."/>
            <person name="Rast P."/>
            <person name="Oberbeckmann S."/>
            <person name="Bunk B."/>
            <person name="Jeske O."/>
            <person name="Meyerdierks A."/>
            <person name="Storesund J.E."/>
            <person name="Kallscheuer N."/>
            <person name="Luecker S."/>
            <person name="Lage O.M."/>
            <person name="Pohl T."/>
            <person name="Merkel B.J."/>
            <person name="Hornburger P."/>
            <person name="Mueller R.-W."/>
            <person name="Bruemmer F."/>
            <person name="Labrenz M."/>
            <person name="Spormann A.M."/>
            <person name="Op Den Camp H."/>
            <person name="Overmann J."/>
            <person name="Amann R."/>
            <person name="Jetten M.S.M."/>
            <person name="Mascher T."/>
            <person name="Medema M.H."/>
            <person name="Devos D.P."/>
            <person name="Kaster A.-K."/>
            <person name="Ovreas L."/>
            <person name="Rohde M."/>
            <person name="Galperin M.Y."/>
            <person name="Jogler C."/>
        </authorList>
    </citation>
    <scope>NUCLEOTIDE SEQUENCE [LARGE SCALE GENOMIC DNA]</scope>
    <source>
        <strain evidence="3 4">Mal64</strain>
    </source>
</reference>
<dbReference type="PANTHER" id="PTHR45737:SF6">
    <property type="entry name" value="VON WILLEBRAND FACTOR A DOMAIN-CONTAINING PROTEIN 5A"/>
    <property type="match status" value="1"/>
</dbReference>
<protein>
    <recommendedName>
        <fullName evidence="2">VWFA domain-containing protein</fullName>
    </recommendedName>
</protein>
<comment type="caution">
    <text evidence="3">The sequence shown here is derived from an EMBL/GenBank/DDBJ whole genome shotgun (WGS) entry which is preliminary data.</text>
</comment>
<dbReference type="RefSeq" id="WP_146398122.1">
    <property type="nucleotide sequence ID" value="NZ_SJPQ01000001.1"/>
</dbReference>
<dbReference type="Gene3D" id="3.40.50.410">
    <property type="entry name" value="von Willebrand factor, type A domain"/>
    <property type="match status" value="1"/>
</dbReference>
<gene>
    <name evidence="3" type="ORF">Mal64_12600</name>
</gene>
<dbReference type="InterPro" id="IPR036465">
    <property type="entry name" value="vWFA_dom_sf"/>
</dbReference>
<keyword evidence="1" id="KW-1133">Transmembrane helix</keyword>
<evidence type="ECO:0000313" key="3">
    <source>
        <dbReference type="EMBL" id="TWT90862.1"/>
    </source>
</evidence>
<name>A0A5C5ZTL6_9BACT</name>
<dbReference type="PANTHER" id="PTHR45737">
    <property type="entry name" value="VON WILLEBRAND FACTOR A DOMAIN-CONTAINING PROTEIN 5A"/>
    <property type="match status" value="1"/>
</dbReference>
<dbReference type="EMBL" id="SJPQ01000001">
    <property type="protein sequence ID" value="TWT90862.1"/>
    <property type="molecule type" value="Genomic_DNA"/>
</dbReference>
<dbReference type="InterPro" id="IPR002035">
    <property type="entry name" value="VWF_A"/>
</dbReference>
<evidence type="ECO:0000259" key="2">
    <source>
        <dbReference type="PROSITE" id="PS50234"/>
    </source>
</evidence>
<dbReference type="OrthoDB" id="288124at2"/>
<dbReference type="AlphaFoldDB" id="A0A5C5ZTL6"/>
<keyword evidence="1" id="KW-0472">Membrane</keyword>
<dbReference type="SUPFAM" id="SSF53300">
    <property type="entry name" value="vWA-like"/>
    <property type="match status" value="1"/>
</dbReference>
<evidence type="ECO:0000313" key="4">
    <source>
        <dbReference type="Proteomes" id="UP000315440"/>
    </source>
</evidence>
<keyword evidence="1" id="KW-0812">Transmembrane</keyword>